<evidence type="ECO:0000313" key="1">
    <source>
        <dbReference type="EMBL" id="ABU59866.1"/>
    </source>
</evidence>
<evidence type="ECO:0000313" key="2">
    <source>
        <dbReference type="Proteomes" id="UP000000263"/>
    </source>
</evidence>
<keyword evidence="2" id="KW-1185">Reference proteome</keyword>
<protein>
    <recommendedName>
        <fullName evidence="3">Shikimate kinase</fullName>
    </recommendedName>
</protein>
<dbReference type="SUPFAM" id="SSF52540">
    <property type="entry name" value="P-loop containing nucleoside triphosphate hydrolases"/>
    <property type="match status" value="1"/>
</dbReference>
<dbReference type="InterPro" id="IPR031322">
    <property type="entry name" value="Shikimate/glucono_kinase"/>
</dbReference>
<dbReference type="Pfam" id="PF01202">
    <property type="entry name" value="SKI"/>
    <property type="match status" value="1"/>
</dbReference>
<evidence type="ECO:0008006" key="3">
    <source>
        <dbReference type="Google" id="ProtNLM"/>
    </source>
</evidence>
<dbReference type="Gene3D" id="3.40.50.300">
    <property type="entry name" value="P-loop containing nucleotide triphosphate hydrolases"/>
    <property type="match status" value="1"/>
</dbReference>
<dbReference type="AlphaFoldDB" id="A7NQM0"/>
<dbReference type="InterPro" id="IPR022357">
    <property type="entry name" value="MIP_CS"/>
</dbReference>
<dbReference type="KEGG" id="rca:Rcas_3828"/>
<dbReference type="OrthoDB" id="9800332at2"/>
<gene>
    <name evidence="1" type="ordered locus">Rcas_3828</name>
</gene>
<dbReference type="RefSeq" id="WP_012122289.1">
    <property type="nucleotide sequence ID" value="NC_009767.1"/>
</dbReference>
<dbReference type="PROSITE" id="PS00221">
    <property type="entry name" value="MIP"/>
    <property type="match status" value="1"/>
</dbReference>
<organism evidence="1 2">
    <name type="scientific">Roseiflexus castenholzii (strain DSM 13941 / HLO8)</name>
    <dbReference type="NCBI Taxonomy" id="383372"/>
    <lineage>
        <taxon>Bacteria</taxon>
        <taxon>Bacillati</taxon>
        <taxon>Chloroflexota</taxon>
        <taxon>Chloroflexia</taxon>
        <taxon>Chloroflexales</taxon>
        <taxon>Roseiflexineae</taxon>
        <taxon>Roseiflexaceae</taxon>
        <taxon>Roseiflexus</taxon>
    </lineage>
</organism>
<name>A7NQM0_ROSCS</name>
<dbReference type="InterPro" id="IPR027417">
    <property type="entry name" value="P-loop_NTPase"/>
</dbReference>
<dbReference type="EMBL" id="CP000804">
    <property type="protein sequence ID" value="ABU59866.1"/>
    <property type="molecule type" value="Genomic_DNA"/>
</dbReference>
<dbReference type="Proteomes" id="UP000000263">
    <property type="component" value="Chromosome"/>
</dbReference>
<reference evidence="1 2" key="1">
    <citation type="submission" date="2007-08" db="EMBL/GenBank/DDBJ databases">
        <title>Complete sequence of Roseiflexus castenholzii DSM 13941.</title>
        <authorList>
            <consortium name="US DOE Joint Genome Institute"/>
            <person name="Copeland A."/>
            <person name="Lucas S."/>
            <person name="Lapidus A."/>
            <person name="Barry K."/>
            <person name="Glavina del Rio T."/>
            <person name="Dalin E."/>
            <person name="Tice H."/>
            <person name="Pitluck S."/>
            <person name="Thompson L.S."/>
            <person name="Brettin T."/>
            <person name="Bruce D."/>
            <person name="Detter J.C."/>
            <person name="Han C."/>
            <person name="Tapia R."/>
            <person name="Schmutz J."/>
            <person name="Larimer F."/>
            <person name="Land M."/>
            <person name="Hauser L."/>
            <person name="Kyrpides N."/>
            <person name="Mikhailova N."/>
            <person name="Bryant D.A."/>
            <person name="Hanada S."/>
            <person name="Tsukatani Y."/>
            <person name="Richardson P."/>
        </authorList>
    </citation>
    <scope>NUCLEOTIDE SEQUENCE [LARGE SCALE GENOMIC DNA]</scope>
    <source>
        <strain evidence="2">DSM 13941 / HLO8</strain>
    </source>
</reference>
<dbReference type="STRING" id="383372.Rcas_3828"/>
<accession>A7NQM0</accession>
<proteinExistence type="predicted"/>
<sequence>MVIGLIGMAGIGKSRWAARLTDVGFRALHCDDLIAERLRTIYAADTVTVYDIGRWMGFPYEAHYAERERIYRACEHAVMEEIVERIAGEKNVVIDTTGSIVYLDAALLERLKRCTTMVYLADDADLRVRLLKEYLARPRPIVWNGMYRPRPGETPEATMARCYPQLVRSRAALYRKIADLMIEPQRHRNPAFTVADVLGMIDVRRKAAS</sequence>
<dbReference type="HOGENOM" id="CLU_1336686_0_0_0"/>
<dbReference type="eggNOG" id="COG0703">
    <property type="taxonomic scope" value="Bacteria"/>
</dbReference>